<accession>A0A147BPY7</accession>
<organism evidence="2">
    <name type="scientific">Ixodes ricinus</name>
    <name type="common">Common tick</name>
    <name type="synonym">Acarus ricinus</name>
    <dbReference type="NCBI Taxonomy" id="34613"/>
    <lineage>
        <taxon>Eukaryota</taxon>
        <taxon>Metazoa</taxon>
        <taxon>Ecdysozoa</taxon>
        <taxon>Arthropoda</taxon>
        <taxon>Chelicerata</taxon>
        <taxon>Arachnida</taxon>
        <taxon>Acari</taxon>
        <taxon>Parasitiformes</taxon>
        <taxon>Ixodida</taxon>
        <taxon>Ixodoidea</taxon>
        <taxon>Ixodidae</taxon>
        <taxon>Ixodinae</taxon>
        <taxon>Ixodes</taxon>
    </lineage>
</organism>
<sequence length="448" mass="49000">IEKGAEYVVPKSTLHYQKTARMSTSAPSPTTSPNLSPELTRRSTSSTDTPQEGTPASDGELTASDEEQQWGGGENVHSLSDDFEGSMSEDNNPSEDGPFTSEDDTFASEDDTFASEGRCPRDFVSVTTDDELMEKCFAQFGTSTLPHSSTTTACAVAMLMSLVHAHNFTWTALDDILKVVNKMFGQEEDVLPGTKYLFRKLWARKTSAVSKKFFYCENQNCTGLLEPDQSGKLTCAMCQASADGDAALKAGSYFTILNVQEQVKHVISKTKQALSEHLTLLETLPDSPDVKDITSGSAYRSLKETGVLKTGDLTLTVNTDGSPVFKSSNSSIWPIQFTVSELPPEKRFTNTTLAGLWFGKKHPNMLQFMSKFADVLMDMDPIQWTCGTVNHTSKVHLLCCCADAPARAAVQNHVLYSGYFGCPWCLIRGKHTGGKLIAKLSLPLLFII</sequence>
<proteinExistence type="predicted"/>
<feature type="compositionally biased region" description="Acidic residues" evidence="1">
    <location>
        <begin position="101"/>
        <end position="113"/>
    </location>
</feature>
<dbReference type="EMBL" id="GEGO01002969">
    <property type="protein sequence ID" value="JAR92435.1"/>
    <property type="molecule type" value="Transcribed_RNA"/>
</dbReference>
<feature type="region of interest" description="Disordered" evidence="1">
    <location>
        <begin position="1"/>
        <end position="114"/>
    </location>
</feature>
<feature type="compositionally biased region" description="Polar residues" evidence="1">
    <location>
        <begin position="42"/>
        <end position="54"/>
    </location>
</feature>
<protein>
    <submittedName>
        <fullName evidence="2">Uncharacterized protein</fullName>
    </submittedName>
</protein>
<evidence type="ECO:0000256" key="1">
    <source>
        <dbReference type="SAM" id="MobiDB-lite"/>
    </source>
</evidence>
<feature type="non-terminal residue" evidence="2">
    <location>
        <position position="1"/>
    </location>
</feature>
<name>A0A147BPY7_IXORI</name>
<evidence type="ECO:0000313" key="2">
    <source>
        <dbReference type="EMBL" id="JAR92435.1"/>
    </source>
</evidence>
<feature type="compositionally biased region" description="Low complexity" evidence="1">
    <location>
        <begin position="23"/>
        <end position="38"/>
    </location>
</feature>
<reference evidence="2" key="1">
    <citation type="journal article" date="2018" name="PLoS Negl. Trop. Dis.">
        <title>Sialome diversity of ticks revealed by RNAseq of single tick salivary glands.</title>
        <authorList>
            <person name="Perner J."/>
            <person name="Kropackova S."/>
            <person name="Kopacek P."/>
            <person name="Ribeiro J.M."/>
        </authorList>
    </citation>
    <scope>NUCLEOTIDE SEQUENCE</scope>
    <source>
        <strain evidence="2">Siblings of single egg batch collected in Ceske Budejovice</strain>
        <tissue evidence="2">Salivary glands</tissue>
    </source>
</reference>
<dbReference type="AlphaFoldDB" id="A0A147BPY7"/>